<reference evidence="8" key="1">
    <citation type="submission" date="2022-08" db="EMBL/GenBank/DDBJ databases">
        <authorList>
            <consortium name="DOE Joint Genome Institute"/>
            <person name="Min B."/>
            <person name="Riley R."/>
            <person name="Sierra-Patev S."/>
            <person name="Naranjo-Ortiz M."/>
            <person name="Looney B."/>
            <person name="Konkel Z."/>
            <person name="Slot J.C."/>
            <person name="Sakamoto Y."/>
            <person name="Steenwyk J.L."/>
            <person name="Rokas A."/>
            <person name="Carro J."/>
            <person name="Camarero S."/>
            <person name="Ferreira P."/>
            <person name="Molpeceres G."/>
            <person name="Ruiz-Duenas F.J."/>
            <person name="Serrano A."/>
            <person name="Henrissat B."/>
            <person name="Drula E."/>
            <person name="Hughes K.W."/>
            <person name="Mata J.L."/>
            <person name="Ishikawa N.K."/>
            <person name="Vargas-Isla R."/>
            <person name="Ushijima S."/>
            <person name="Smith C.A."/>
            <person name="Ahrendt S."/>
            <person name="Andreopoulos W."/>
            <person name="He G."/>
            <person name="Labutti K."/>
            <person name="Lipzen A."/>
            <person name="Ng V."/>
            <person name="Sandor L."/>
            <person name="Barry K."/>
            <person name="Martinez A.T."/>
            <person name="Xiao Y."/>
            <person name="Gibbons J.G."/>
            <person name="Terashima K."/>
            <person name="Hibbett D.S."/>
            <person name="Grigoriev I.V."/>
        </authorList>
    </citation>
    <scope>NUCLEOTIDE SEQUENCE</scope>
    <source>
        <strain evidence="8">TFB9207</strain>
    </source>
</reference>
<dbReference type="InterPro" id="IPR002401">
    <property type="entry name" value="Cyt_P450_E_grp-I"/>
</dbReference>
<keyword evidence="7" id="KW-0812">Transmembrane</keyword>
<evidence type="ECO:0000256" key="1">
    <source>
        <dbReference type="ARBA" id="ARBA00001971"/>
    </source>
</evidence>
<dbReference type="GO" id="GO:0020037">
    <property type="term" value="F:heme binding"/>
    <property type="evidence" value="ECO:0007669"/>
    <property type="project" value="InterPro"/>
</dbReference>
<evidence type="ECO:0000256" key="5">
    <source>
        <dbReference type="PIRSR" id="PIRSR602401-1"/>
    </source>
</evidence>
<gene>
    <name evidence="8" type="ORF">F5878DRAFT_630910</name>
</gene>
<evidence type="ECO:0000256" key="3">
    <source>
        <dbReference type="ARBA" id="ARBA00022723"/>
    </source>
</evidence>
<accession>A0AA38P0X9</accession>
<keyword evidence="6" id="KW-0560">Oxidoreductase</keyword>
<dbReference type="PANTHER" id="PTHR24305">
    <property type="entry name" value="CYTOCHROME P450"/>
    <property type="match status" value="1"/>
</dbReference>
<dbReference type="InterPro" id="IPR036396">
    <property type="entry name" value="Cyt_P450_sf"/>
</dbReference>
<proteinExistence type="inferred from homology"/>
<keyword evidence="7" id="KW-0472">Membrane</keyword>
<dbReference type="PROSITE" id="PS00086">
    <property type="entry name" value="CYTOCHROME_P450"/>
    <property type="match status" value="1"/>
</dbReference>
<keyword evidence="3 5" id="KW-0479">Metal-binding</keyword>
<dbReference type="CDD" id="cd11062">
    <property type="entry name" value="CYP58-like"/>
    <property type="match status" value="1"/>
</dbReference>
<sequence length="508" mass="57572">MYFQLSVSLLFVYVGVVALYRLYFHPLCKYPGPLIAALTDWYELYHNIIQGGALLTEIDKLHKLHGPVIRIGPNTLHFNDRNAYHDIYSNGTAFVKEPGFYLGFMAHAPSGLVSACDPEEAKLQKSLLGPMFSRRAVLALESTVQKKVDQLVSLMKEHYTSPSSSIQMASAYRAVTTDVITEYCFAQSADTMIPGFDHPIQRSVQEVVKRIWIQRHFPFLNTAASNAPQNLVEWLSPEYKSYVGMRTAYEHQIDGLLANPDSVSVADHETIYHHLLLNPKNRTTPSRRELIDQAFTLLGAGSDTVGNVCTVGTFYALKYPSIAQKLSTELYEAWPDEGRPLGLTVLEKLPFLTVFIKEALRFSVGVIHPMPRQATTTVNIAGFDIAPGTIVEMSTAFLHLNPDVFPDPYTFNPNRWLVEDTNEMNLDFAPFSKGPRSCVGLNLAWCELYLIFGNIFRKFNMKLHDEEVNERTDFRQGFKCDLVVSRWHWEDYRVSIQPFCEAHLSPSE</sequence>
<dbReference type="InterPro" id="IPR050121">
    <property type="entry name" value="Cytochrome_P450_monoxygenase"/>
</dbReference>
<dbReference type="PRINTS" id="PR00463">
    <property type="entry name" value="EP450I"/>
</dbReference>
<evidence type="ECO:0000256" key="2">
    <source>
        <dbReference type="ARBA" id="ARBA00005179"/>
    </source>
</evidence>
<evidence type="ECO:0000256" key="6">
    <source>
        <dbReference type="RuleBase" id="RU000461"/>
    </source>
</evidence>
<protein>
    <submittedName>
        <fullName evidence="8">Cytochrome P450</fullName>
    </submittedName>
</protein>
<dbReference type="InterPro" id="IPR001128">
    <property type="entry name" value="Cyt_P450"/>
</dbReference>
<dbReference type="AlphaFoldDB" id="A0AA38P0X9"/>
<dbReference type="EMBL" id="MU806553">
    <property type="protein sequence ID" value="KAJ3834293.1"/>
    <property type="molecule type" value="Genomic_DNA"/>
</dbReference>
<dbReference type="GO" id="GO:0016705">
    <property type="term" value="F:oxidoreductase activity, acting on paired donors, with incorporation or reduction of molecular oxygen"/>
    <property type="evidence" value="ECO:0007669"/>
    <property type="project" value="InterPro"/>
</dbReference>
<keyword evidence="7" id="KW-1133">Transmembrane helix</keyword>
<keyword evidence="4 5" id="KW-0408">Iron</keyword>
<keyword evidence="5 6" id="KW-0349">Heme</keyword>
<dbReference type="InterPro" id="IPR017972">
    <property type="entry name" value="Cyt_P450_CS"/>
</dbReference>
<dbReference type="GO" id="GO:0005506">
    <property type="term" value="F:iron ion binding"/>
    <property type="evidence" value="ECO:0007669"/>
    <property type="project" value="InterPro"/>
</dbReference>
<dbReference type="SUPFAM" id="SSF48264">
    <property type="entry name" value="Cytochrome P450"/>
    <property type="match status" value="1"/>
</dbReference>
<name>A0AA38P0X9_9AGAR</name>
<comment type="caution">
    <text evidence="8">The sequence shown here is derived from an EMBL/GenBank/DDBJ whole genome shotgun (WGS) entry which is preliminary data.</text>
</comment>
<evidence type="ECO:0000313" key="9">
    <source>
        <dbReference type="Proteomes" id="UP001163846"/>
    </source>
</evidence>
<evidence type="ECO:0000256" key="4">
    <source>
        <dbReference type="ARBA" id="ARBA00023004"/>
    </source>
</evidence>
<keyword evidence="9" id="KW-1185">Reference proteome</keyword>
<evidence type="ECO:0000313" key="8">
    <source>
        <dbReference type="EMBL" id="KAJ3834293.1"/>
    </source>
</evidence>
<dbReference type="GO" id="GO:0004497">
    <property type="term" value="F:monooxygenase activity"/>
    <property type="evidence" value="ECO:0007669"/>
    <property type="project" value="UniProtKB-KW"/>
</dbReference>
<feature type="transmembrane region" description="Helical" evidence="7">
    <location>
        <begin position="7"/>
        <end position="24"/>
    </location>
</feature>
<dbReference type="Proteomes" id="UP001163846">
    <property type="component" value="Unassembled WGS sequence"/>
</dbReference>
<comment type="similarity">
    <text evidence="6">Belongs to the cytochrome P450 family.</text>
</comment>
<organism evidence="8 9">
    <name type="scientific">Lentinula raphanica</name>
    <dbReference type="NCBI Taxonomy" id="153919"/>
    <lineage>
        <taxon>Eukaryota</taxon>
        <taxon>Fungi</taxon>
        <taxon>Dikarya</taxon>
        <taxon>Basidiomycota</taxon>
        <taxon>Agaricomycotina</taxon>
        <taxon>Agaricomycetes</taxon>
        <taxon>Agaricomycetidae</taxon>
        <taxon>Agaricales</taxon>
        <taxon>Marasmiineae</taxon>
        <taxon>Omphalotaceae</taxon>
        <taxon>Lentinula</taxon>
    </lineage>
</organism>
<comment type="cofactor">
    <cofactor evidence="1 5">
        <name>heme</name>
        <dbReference type="ChEBI" id="CHEBI:30413"/>
    </cofactor>
</comment>
<dbReference type="PANTHER" id="PTHR24305:SF152">
    <property type="entry name" value="P450, PUTATIVE (EUROFUNG)-RELATED"/>
    <property type="match status" value="1"/>
</dbReference>
<comment type="pathway">
    <text evidence="2">Secondary metabolite biosynthesis.</text>
</comment>
<evidence type="ECO:0000256" key="7">
    <source>
        <dbReference type="SAM" id="Phobius"/>
    </source>
</evidence>
<feature type="binding site" description="axial binding residue" evidence="5">
    <location>
        <position position="438"/>
    </location>
    <ligand>
        <name>heme</name>
        <dbReference type="ChEBI" id="CHEBI:30413"/>
    </ligand>
    <ligandPart>
        <name>Fe</name>
        <dbReference type="ChEBI" id="CHEBI:18248"/>
    </ligandPart>
</feature>
<keyword evidence="6" id="KW-0503">Monooxygenase</keyword>
<dbReference type="Gene3D" id="1.10.630.10">
    <property type="entry name" value="Cytochrome P450"/>
    <property type="match status" value="1"/>
</dbReference>
<dbReference type="Pfam" id="PF00067">
    <property type="entry name" value="p450"/>
    <property type="match status" value="1"/>
</dbReference>